<keyword evidence="8 10" id="KW-0675">Receptor</keyword>
<dbReference type="GO" id="GO:0005886">
    <property type="term" value="C:plasma membrane"/>
    <property type="evidence" value="ECO:0007669"/>
    <property type="project" value="UniProtKB-SubCell"/>
</dbReference>
<keyword evidence="12" id="KW-1185">Reference proteome</keyword>
<evidence type="ECO:0000256" key="4">
    <source>
        <dbReference type="ARBA" id="ARBA00022692"/>
    </source>
</evidence>
<accession>A0A8J2H9S2</accession>
<feature type="transmembrane region" description="Helical" evidence="10">
    <location>
        <begin position="129"/>
        <end position="151"/>
    </location>
</feature>
<dbReference type="PANTHER" id="PTHR21137">
    <property type="entry name" value="ODORANT RECEPTOR"/>
    <property type="match status" value="1"/>
</dbReference>
<comment type="caution">
    <text evidence="11">The sequence shown here is derived from an EMBL/GenBank/DDBJ whole genome shotgun (WGS) entry which is preliminary data.</text>
</comment>
<evidence type="ECO:0000256" key="6">
    <source>
        <dbReference type="ARBA" id="ARBA00022989"/>
    </source>
</evidence>
<evidence type="ECO:0000256" key="9">
    <source>
        <dbReference type="ARBA" id="ARBA00023224"/>
    </source>
</evidence>
<evidence type="ECO:0000256" key="2">
    <source>
        <dbReference type="ARBA" id="ARBA00022475"/>
    </source>
</evidence>
<evidence type="ECO:0000256" key="5">
    <source>
        <dbReference type="ARBA" id="ARBA00022725"/>
    </source>
</evidence>
<dbReference type="EMBL" id="CAJNRD030001119">
    <property type="protein sequence ID" value="CAG5087784.1"/>
    <property type="molecule type" value="Genomic_DNA"/>
</dbReference>
<evidence type="ECO:0000313" key="12">
    <source>
        <dbReference type="Proteomes" id="UP000786811"/>
    </source>
</evidence>
<keyword evidence="6 10" id="KW-1133">Transmembrane helix</keyword>
<dbReference type="GO" id="GO:0004984">
    <property type="term" value="F:olfactory receptor activity"/>
    <property type="evidence" value="ECO:0007669"/>
    <property type="project" value="InterPro"/>
</dbReference>
<organism evidence="11 12">
    <name type="scientific">Cotesia congregata</name>
    <name type="common">Parasitoid wasp</name>
    <name type="synonym">Apanteles congregatus</name>
    <dbReference type="NCBI Taxonomy" id="51543"/>
    <lineage>
        <taxon>Eukaryota</taxon>
        <taxon>Metazoa</taxon>
        <taxon>Ecdysozoa</taxon>
        <taxon>Arthropoda</taxon>
        <taxon>Hexapoda</taxon>
        <taxon>Insecta</taxon>
        <taxon>Pterygota</taxon>
        <taxon>Neoptera</taxon>
        <taxon>Endopterygota</taxon>
        <taxon>Hymenoptera</taxon>
        <taxon>Apocrita</taxon>
        <taxon>Ichneumonoidea</taxon>
        <taxon>Braconidae</taxon>
        <taxon>Microgastrinae</taxon>
        <taxon>Cotesia</taxon>
    </lineage>
</organism>
<dbReference type="OrthoDB" id="8185860at2759"/>
<keyword evidence="3 10" id="KW-0716">Sensory transduction</keyword>
<comment type="caution">
    <text evidence="10">Lacks conserved residue(s) required for the propagation of feature annotation.</text>
</comment>
<comment type="similarity">
    <text evidence="10">Belongs to the insect chemoreceptor superfamily. Heteromeric odorant receptor channel (TC 1.A.69) family.</text>
</comment>
<feature type="transmembrane region" description="Helical" evidence="10">
    <location>
        <begin position="246"/>
        <end position="267"/>
    </location>
</feature>
<evidence type="ECO:0000256" key="7">
    <source>
        <dbReference type="ARBA" id="ARBA00023136"/>
    </source>
</evidence>
<gene>
    <name evidence="11" type="ORF">HICCMSTLAB_LOCUS4607</name>
</gene>
<proteinExistence type="inferred from homology"/>
<dbReference type="Proteomes" id="UP000786811">
    <property type="component" value="Unassembled WGS sequence"/>
</dbReference>
<evidence type="ECO:0000256" key="10">
    <source>
        <dbReference type="RuleBase" id="RU351113"/>
    </source>
</evidence>
<dbReference type="GO" id="GO:0005549">
    <property type="term" value="F:odorant binding"/>
    <property type="evidence" value="ECO:0007669"/>
    <property type="project" value="InterPro"/>
</dbReference>
<dbReference type="PANTHER" id="PTHR21137:SF35">
    <property type="entry name" value="ODORANT RECEPTOR 19A-RELATED"/>
    <property type="match status" value="1"/>
</dbReference>
<dbReference type="Pfam" id="PF02949">
    <property type="entry name" value="7tm_6"/>
    <property type="match status" value="1"/>
</dbReference>
<comment type="subcellular location">
    <subcellularLocation>
        <location evidence="1 10">Cell membrane</location>
        <topology evidence="1 10">Multi-pass membrane protein</topology>
    </subcellularLocation>
</comment>
<evidence type="ECO:0000256" key="1">
    <source>
        <dbReference type="ARBA" id="ARBA00004651"/>
    </source>
</evidence>
<feature type="transmembrane region" description="Helical" evidence="10">
    <location>
        <begin position="273"/>
        <end position="293"/>
    </location>
</feature>
<protein>
    <recommendedName>
        <fullName evidence="10">Odorant receptor</fullName>
    </recommendedName>
</protein>
<dbReference type="InterPro" id="IPR004117">
    <property type="entry name" value="7tm6_olfct_rcpt"/>
</dbReference>
<sequence length="376" mass="43005">MIFKATPEFAIAFTKFTSLLSTSWPNYPGSPKWKFVVFQIRWWATFFLAVSAFLPMCYGAYNHWRNILSFTKSLFDAVNTIQTFVKMILCKIHYKKMQYLLWEMEKYVLNAKPHDREMFILYIKRCGKLHVVSMICGFMTIAMIIIAPIGMPQPFPNIVEYPFSTEGHPVFELIYLHQSCATIHCLSILTFDCQIALLLWYAGARLELLSQEFHDAADYKSFNECVKKHQYLLGYIQDIVISSRHILATTVINCVLATITSGIHIVGNEPVAIKVPFVVASAIISVVLYVTAWPCEHLAHMCKIVGIGLYNSPWFQNTKQMNTSVLIVIQRSQKVASIDVAGILPSLSLSYYATFLSKIFSYFTTLRVMLSKMEID</sequence>
<keyword evidence="4 10" id="KW-0812">Transmembrane</keyword>
<reference evidence="11" key="1">
    <citation type="submission" date="2021-04" db="EMBL/GenBank/DDBJ databases">
        <authorList>
            <person name="Chebbi M.A.C M."/>
        </authorList>
    </citation>
    <scope>NUCLEOTIDE SEQUENCE</scope>
</reference>
<evidence type="ECO:0000256" key="8">
    <source>
        <dbReference type="ARBA" id="ARBA00023170"/>
    </source>
</evidence>
<evidence type="ECO:0000256" key="3">
    <source>
        <dbReference type="ARBA" id="ARBA00022606"/>
    </source>
</evidence>
<name>A0A8J2H9S2_COTCN</name>
<keyword evidence="5 10" id="KW-0552">Olfaction</keyword>
<dbReference type="AlphaFoldDB" id="A0A8J2H9S2"/>
<evidence type="ECO:0000313" key="11">
    <source>
        <dbReference type="EMBL" id="CAG5087784.1"/>
    </source>
</evidence>
<dbReference type="GO" id="GO:0007165">
    <property type="term" value="P:signal transduction"/>
    <property type="evidence" value="ECO:0007669"/>
    <property type="project" value="UniProtKB-KW"/>
</dbReference>
<keyword evidence="7 10" id="KW-0472">Membrane</keyword>
<keyword evidence="2" id="KW-1003">Cell membrane</keyword>
<feature type="transmembrane region" description="Helical" evidence="10">
    <location>
        <begin position="40"/>
        <end position="61"/>
    </location>
</feature>
<keyword evidence="9 10" id="KW-0807">Transducer</keyword>